<dbReference type="InterPro" id="IPR028362">
    <property type="entry name" value="AlgI"/>
</dbReference>
<sequence length="482" mass="56435">MLFNSLEFTIFLPVVFTIYWVLQKSKLKYQNFWILASSYFFYGWWDWRFLGLILFSTLVDYFAAKSISSSNGNNRKLYLWLSICVNLGFLGFFKYFNFFIDSLKNSVLFFGGELDVATLEIVLPVGISFYTFQTLSYTIDVYRGKIKPTDDFIAFAAFVSFFPQLVAGPIERASNLLPQFFTKRTFSYSLAIDGLRQILWGLFKKMVIADNCATFANLIFNNSDDYSGSTLFVGAMFFAFQIYGDFSGYSDIAIGTARLFGFNLMKNFAFPYFSRDIAEFWRRWHISLSTWFRDYLYIPLGGSKVGSITKIRNVFIIFIVSGFWHGANWTFIVWGALNALFFIPLLVLNRNRKNLDFDEHQNVWIYLKNLFNRVLTFILVTIAWVFFRAESIDHALNYLKSMFTKALFTSLDSKILEDSTVLFYLISIFILLEWVGRKNEYALEKLGMSWPMLIRWSFYGLIIFSIGMFMVTEETPFIYFQF</sequence>
<reference evidence="9" key="1">
    <citation type="submission" date="2021-02" db="EMBL/GenBank/DDBJ databases">
        <title>Fulvivirga sp. S481 isolated from sea water.</title>
        <authorList>
            <person name="Bae S.S."/>
            <person name="Baek K."/>
        </authorList>
    </citation>
    <scope>NUCLEOTIDE SEQUENCE</scope>
    <source>
        <strain evidence="9">S481</strain>
    </source>
</reference>
<feature type="transmembrane region" description="Helical" evidence="8">
    <location>
        <begin position="152"/>
        <end position="170"/>
    </location>
</feature>
<evidence type="ECO:0000256" key="3">
    <source>
        <dbReference type="ARBA" id="ARBA00022475"/>
    </source>
</evidence>
<dbReference type="AlphaFoldDB" id="A0A975A219"/>
<evidence type="ECO:0000256" key="7">
    <source>
        <dbReference type="PIRNR" id="PIRNR016636"/>
    </source>
</evidence>
<dbReference type="EMBL" id="CP070608">
    <property type="protein sequence ID" value="QSE98411.1"/>
    <property type="molecule type" value="Genomic_DNA"/>
</dbReference>
<dbReference type="InterPro" id="IPR051085">
    <property type="entry name" value="MB_O-acyltransferase"/>
</dbReference>
<keyword evidence="6 7" id="KW-0472">Membrane</keyword>
<feature type="transmembrane region" description="Helical" evidence="8">
    <location>
        <begin position="34"/>
        <end position="57"/>
    </location>
</feature>
<feature type="transmembrane region" description="Helical" evidence="8">
    <location>
        <begin position="6"/>
        <end position="22"/>
    </location>
</feature>
<feature type="transmembrane region" description="Helical" evidence="8">
    <location>
        <begin position="456"/>
        <end position="472"/>
    </location>
</feature>
<comment type="similarity">
    <text evidence="2 7">Belongs to the membrane-bound acyltransferase family.</text>
</comment>
<protein>
    <submittedName>
        <fullName evidence="9">MBOAT family protein</fullName>
    </submittedName>
</protein>
<dbReference type="Proteomes" id="UP000662783">
    <property type="component" value="Chromosome"/>
</dbReference>
<proteinExistence type="inferred from homology"/>
<feature type="transmembrane region" description="Helical" evidence="8">
    <location>
        <begin position="370"/>
        <end position="387"/>
    </location>
</feature>
<dbReference type="PIRSF" id="PIRSF500217">
    <property type="entry name" value="AlgI"/>
    <property type="match status" value="1"/>
</dbReference>
<keyword evidence="4 8" id="KW-0812">Transmembrane</keyword>
<evidence type="ECO:0000256" key="4">
    <source>
        <dbReference type="ARBA" id="ARBA00022692"/>
    </source>
</evidence>
<feature type="transmembrane region" description="Helical" evidence="8">
    <location>
        <begin position="77"/>
        <end position="96"/>
    </location>
</feature>
<keyword evidence="10" id="KW-1185">Reference proteome</keyword>
<dbReference type="InterPro" id="IPR004299">
    <property type="entry name" value="MBOAT_fam"/>
</dbReference>
<dbReference type="KEGG" id="fuv:JR347_04860"/>
<dbReference type="PANTHER" id="PTHR13285">
    <property type="entry name" value="ACYLTRANSFERASE"/>
    <property type="match status" value="1"/>
</dbReference>
<evidence type="ECO:0000256" key="6">
    <source>
        <dbReference type="ARBA" id="ARBA00023136"/>
    </source>
</evidence>
<evidence type="ECO:0000256" key="8">
    <source>
        <dbReference type="SAM" id="Phobius"/>
    </source>
</evidence>
<dbReference type="GO" id="GO:0005886">
    <property type="term" value="C:plasma membrane"/>
    <property type="evidence" value="ECO:0007669"/>
    <property type="project" value="UniProtKB-SubCell"/>
</dbReference>
<feature type="transmembrane region" description="Helical" evidence="8">
    <location>
        <begin position="108"/>
        <end position="132"/>
    </location>
</feature>
<dbReference type="GO" id="GO:0016746">
    <property type="term" value="F:acyltransferase activity"/>
    <property type="evidence" value="ECO:0007669"/>
    <property type="project" value="UniProtKB-KW"/>
</dbReference>
<gene>
    <name evidence="9" type="ORF">JR347_04860</name>
</gene>
<comment type="subcellular location">
    <subcellularLocation>
        <location evidence="1">Cell membrane</location>
        <topology evidence="1">Multi-pass membrane protein</topology>
    </subcellularLocation>
</comment>
<name>A0A975A219_9BACT</name>
<organism evidence="9 10">
    <name type="scientific">Fulvivirga lutea</name>
    <dbReference type="NCBI Taxonomy" id="2810512"/>
    <lineage>
        <taxon>Bacteria</taxon>
        <taxon>Pseudomonadati</taxon>
        <taxon>Bacteroidota</taxon>
        <taxon>Cytophagia</taxon>
        <taxon>Cytophagales</taxon>
        <taxon>Fulvivirgaceae</taxon>
        <taxon>Fulvivirga</taxon>
    </lineage>
</organism>
<keyword evidence="5 8" id="KW-1133">Transmembrane helix</keyword>
<dbReference type="GO" id="GO:0042121">
    <property type="term" value="P:alginic acid biosynthetic process"/>
    <property type="evidence" value="ECO:0007669"/>
    <property type="project" value="InterPro"/>
</dbReference>
<dbReference type="RefSeq" id="WP_205722925.1">
    <property type="nucleotide sequence ID" value="NZ_CP070608.1"/>
</dbReference>
<evidence type="ECO:0000313" key="10">
    <source>
        <dbReference type="Proteomes" id="UP000662783"/>
    </source>
</evidence>
<dbReference type="Pfam" id="PF03062">
    <property type="entry name" value="MBOAT"/>
    <property type="match status" value="1"/>
</dbReference>
<keyword evidence="7" id="KW-0808">Transferase</keyword>
<evidence type="ECO:0000256" key="5">
    <source>
        <dbReference type="ARBA" id="ARBA00022989"/>
    </source>
</evidence>
<evidence type="ECO:0000256" key="1">
    <source>
        <dbReference type="ARBA" id="ARBA00004651"/>
    </source>
</evidence>
<feature type="transmembrane region" description="Helical" evidence="8">
    <location>
        <begin position="331"/>
        <end position="349"/>
    </location>
</feature>
<keyword evidence="3 7" id="KW-1003">Cell membrane</keyword>
<evidence type="ECO:0000313" key="9">
    <source>
        <dbReference type="EMBL" id="QSE98411.1"/>
    </source>
</evidence>
<feature type="transmembrane region" description="Helical" evidence="8">
    <location>
        <begin position="419"/>
        <end position="436"/>
    </location>
</feature>
<dbReference type="PANTHER" id="PTHR13285:SF18">
    <property type="entry name" value="PROTEIN-CYSTEINE N-PALMITOYLTRANSFERASE RASP"/>
    <property type="match status" value="1"/>
</dbReference>
<dbReference type="InterPro" id="IPR024194">
    <property type="entry name" value="Ac/AlaTfrase_AlgI/DltB"/>
</dbReference>
<dbReference type="PIRSF" id="PIRSF016636">
    <property type="entry name" value="AlgI_DltB"/>
    <property type="match status" value="1"/>
</dbReference>
<keyword evidence="7" id="KW-0012">Acyltransferase</keyword>
<evidence type="ECO:0000256" key="2">
    <source>
        <dbReference type="ARBA" id="ARBA00010323"/>
    </source>
</evidence>
<accession>A0A975A219</accession>